<organism evidence="1 2">
    <name type="scientific">Propionibacterium australiense</name>
    <dbReference type="NCBI Taxonomy" id="119981"/>
    <lineage>
        <taxon>Bacteria</taxon>
        <taxon>Bacillati</taxon>
        <taxon>Actinomycetota</taxon>
        <taxon>Actinomycetes</taxon>
        <taxon>Propionibacteriales</taxon>
        <taxon>Propionibacteriaceae</taxon>
        <taxon>Propionibacterium</taxon>
    </lineage>
</organism>
<dbReference type="Proteomes" id="UP000263928">
    <property type="component" value="Unassembled WGS sequence"/>
</dbReference>
<dbReference type="EMBL" id="UNQJ01000040">
    <property type="protein sequence ID" value="SYZ34662.1"/>
    <property type="molecule type" value="Genomic_DNA"/>
</dbReference>
<name>A0A383SAT2_9ACTN</name>
<reference evidence="2" key="1">
    <citation type="submission" date="2018-08" db="EMBL/GenBank/DDBJ databases">
        <authorList>
            <person name="Hornung B."/>
        </authorList>
    </citation>
    <scope>NUCLEOTIDE SEQUENCE [LARGE SCALE GENOMIC DNA]</scope>
</reference>
<dbReference type="AlphaFoldDB" id="A0A383SAT2"/>
<protein>
    <submittedName>
        <fullName evidence="1">Uncharacterized protein</fullName>
    </submittedName>
</protein>
<sequence length="35" mass="4046">MEAISEIDQIINRPASLELEDEIVIMLDLMTLRDD</sequence>
<proteinExistence type="predicted"/>
<accession>A0A383SAT2</accession>
<keyword evidence="2" id="KW-1185">Reference proteome</keyword>
<evidence type="ECO:0000313" key="1">
    <source>
        <dbReference type="EMBL" id="SYZ34662.1"/>
    </source>
</evidence>
<gene>
    <name evidence="1" type="ORF">PROPAUS_2717</name>
</gene>
<evidence type="ECO:0000313" key="2">
    <source>
        <dbReference type="Proteomes" id="UP000263928"/>
    </source>
</evidence>